<keyword evidence="3" id="KW-1185">Reference proteome</keyword>
<feature type="region of interest" description="Disordered" evidence="1">
    <location>
        <begin position="14"/>
        <end position="63"/>
    </location>
</feature>
<dbReference type="Proteomes" id="UP000245051">
    <property type="component" value="Chromosome"/>
</dbReference>
<name>A0ABM6V1F2_9ACTN</name>
<reference evidence="2 3" key="1">
    <citation type="submission" date="2018-05" db="EMBL/GenBank/DDBJ databases">
        <title>Complete genome sequence of the Type Strain of Streptomyces spongiicola HNM0071, the producer of staurosporine.</title>
        <authorList>
            <person name="Zhou S."/>
            <person name="Huang X."/>
        </authorList>
    </citation>
    <scope>NUCLEOTIDE SEQUENCE [LARGE SCALE GENOMIC DNA]</scope>
    <source>
        <strain evidence="2 3">HNM0071</strain>
    </source>
</reference>
<gene>
    <name evidence="2" type="ORF">DDQ41_00960</name>
</gene>
<protein>
    <submittedName>
        <fullName evidence="2">Uncharacterized protein</fullName>
    </submittedName>
</protein>
<evidence type="ECO:0000313" key="2">
    <source>
        <dbReference type="EMBL" id="AWK07720.1"/>
    </source>
</evidence>
<sequence>MFPMTHHVECVAILEPAAKGSRTGRSSAAPAAGGHRGLSPRGRPAPPLHGPARPAGGGRGAVR</sequence>
<accession>A0ABM6V1F2</accession>
<dbReference type="EMBL" id="CP029254">
    <property type="protein sequence ID" value="AWK07720.1"/>
    <property type="molecule type" value="Genomic_DNA"/>
</dbReference>
<organism evidence="2 3">
    <name type="scientific">Streptomyces spongiicola</name>
    <dbReference type="NCBI Taxonomy" id="1690221"/>
    <lineage>
        <taxon>Bacteria</taxon>
        <taxon>Bacillati</taxon>
        <taxon>Actinomycetota</taxon>
        <taxon>Actinomycetes</taxon>
        <taxon>Kitasatosporales</taxon>
        <taxon>Streptomycetaceae</taxon>
        <taxon>Streptomyces</taxon>
    </lineage>
</organism>
<evidence type="ECO:0000256" key="1">
    <source>
        <dbReference type="SAM" id="MobiDB-lite"/>
    </source>
</evidence>
<proteinExistence type="predicted"/>
<evidence type="ECO:0000313" key="3">
    <source>
        <dbReference type="Proteomes" id="UP000245051"/>
    </source>
</evidence>